<accession>A0A937FK95</accession>
<dbReference type="PANTHER" id="PTHR43570">
    <property type="entry name" value="ALDEHYDE DEHYDROGENASE"/>
    <property type="match status" value="1"/>
</dbReference>
<evidence type="ECO:0000256" key="6">
    <source>
        <dbReference type="PROSITE-ProRule" id="PRU10007"/>
    </source>
</evidence>
<dbReference type="InterPro" id="IPR016162">
    <property type="entry name" value="Ald_DH_N"/>
</dbReference>
<keyword evidence="2 4" id="KW-0560">Oxidoreductase</keyword>
<comment type="caution">
    <text evidence="9">The sequence shown here is derived from an EMBL/GenBank/DDBJ whole genome shotgun (WGS) entry which is preliminary data.</text>
</comment>
<dbReference type="InterPro" id="IPR016161">
    <property type="entry name" value="Ald_DH/histidinol_DH"/>
</dbReference>
<dbReference type="InterPro" id="IPR016160">
    <property type="entry name" value="Ald_DH_CS_CYS"/>
</dbReference>
<dbReference type="InterPro" id="IPR016163">
    <property type="entry name" value="Ald_DH_C"/>
</dbReference>
<evidence type="ECO:0000259" key="8">
    <source>
        <dbReference type="Pfam" id="PF00171"/>
    </source>
</evidence>
<dbReference type="Proteomes" id="UP000623681">
    <property type="component" value="Unassembled WGS sequence"/>
</dbReference>
<protein>
    <recommendedName>
        <fullName evidence="4">Aldehyde dehydrogenase</fullName>
    </recommendedName>
</protein>
<dbReference type="Gene3D" id="3.40.309.10">
    <property type="entry name" value="Aldehyde Dehydrogenase, Chain A, domain 2"/>
    <property type="match status" value="1"/>
</dbReference>
<keyword evidence="10" id="KW-1185">Reference proteome</keyword>
<feature type="domain" description="Aldehyde dehydrogenase" evidence="8">
    <location>
        <begin position="3"/>
        <end position="433"/>
    </location>
</feature>
<feature type="active site" evidence="5">
    <location>
        <position position="249"/>
    </location>
</feature>
<evidence type="ECO:0000256" key="5">
    <source>
        <dbReference type="PIRSR" id="PIRSR036492-1"/>
    </source>
</evidence>
<dbReference type="EMBL" id="JAESWA010000029">
    <property type="protein sequence ID" value="MBL4934098.1"/>
    <property type="molecule type" value="Genomic_DNA"/>
</dbReference>
<dbReference type="PROSITE" id="PS00687">
    <property type="entry name" value="ALDEHYDE_DEHYDR_GLU"/>
    <property type="match status" value="1"/>
</dbReference>
<dbReference type="GO" id="GO:0005737">
    <property type="term" value="C:cytoplasm"/>
    <property type="evidence" value="ECO:0007669"/>
    <property type="project" value="TreeGrafter"/>
</dbReference>
<dbReference type="RefSeq" id="WP_202769557.1">
    <property type="nucleotide sequence ID" value="NZ_JAESWA010000029.1"/>
</dbReference>
<dbReference type="GO" id="GO:0004029">
    <property type="term" value="F:aldehyde dehydrogenase (NAD+) activity"/>
    <property type="evidence" value="ECO:0007669"/>
    <property type="project" value="TreeGrafter"/>
</dbReference>
<dbReference type="FunFam" id="3.40.605.10:FF:000004">
    <property type="entry name" value="Aldehyde dehydrogenase"/>
    <property type="match status" value="1"/>
</dbReference>
<feature type="active site" evidence="5 6">
    <location>
        <position position="215"/>
    </location>
</feature>
<dbReference type="AlphaFoldDB" id="A0A937FK95"/>
<evidence type="ECO:0000256" key="2">
    <source>
        <dbReference type="ARBA" id="ARBA00023002"/>
    </source>
</evidence>
<dbReference type="GO" id="GO:0006081">
    <property type="term" value="P:aldehyde metabolic process"/>
    <property type="evidence" value="ECO:0007669"/>
    <property type="project" value="InterPro"/>
</dbReference>
<dbReference type="PANTHER" id="PTHR43570:SF16">
    <property type="entry name" value="ALDEHYDE DEHYDROGENASE TYPE III, ISOFORM Q"/>
    <property type="match status" value="1"/>
</dbReference>
<keyword evidence="3" id="KW-0520">NAD</keyword>
<reference evidence="9" key="1">
    <citation type="submission" date="2021-01" db="EMBL/GenBank/DDBJ databases">
        <title>Genome public.</title>
        <authorList>
            <person name="Liu C."/>
            <person name="Sun Q."/>
        </authorList>
    </citation>
    <scope>NUCLEOTIDE SEQUENCE</scope>
    <source>
        <strain evidence="9">YIM B02565</strain>
    </source>
</reference>
<dbReference type="InterPro" id="IPR012394">
    <property type="entry name" value="Aldehyde_DH_NAD(P)"/>
</dbReference>
<sequence length="462" mass="52432">MKELNNEEVLKIIEKHKKYFRTGETRNIDFRLSKLNELKKVIKENESLILEALKKDLNKSEFDGYASEIGYLYDSIKYFTKNLRKLAKVKKVKTPLVHFGSKSYVYSEPYGVVLIIGPFNYPFQLIFEPLIGAIIAGNCAVIKPSEFTPNVTKVVEKVIKETFEEEYVSVVQGARETTSALINSPFDYIFFTGSVPVGKIVMEAAAKNLVPVTLELGGKSPCIVDKEVDLHIAAQRIVWGKFMNAGQTCVAPDYLLVHKQIKAKLIDKILEQIELFYGIEIKTSNDFGRIVNERQFDRLVELIDEKKVVFGGRTHKDTLYIEPTIMDNVTLEDKVMEDEIFGPILPILEYNDLEEVIDMVNSKPKPLALYLFTENKEVESKVIENVSYGGGCINDTMTHLVTPYLPFGGVGNSGMGSYHGVKSFETFSHKKSVLKKSTKINMKFIFPPYTKEKVSLLRKVMK</sequence>
<evidence type="ECO:0000256" key="4">
    <source>
        <dbReference type="PIRNR" id="PIRNR036492"/>
    </source>
</evidence>
<comment type="similarity">
    <text evidence="1 4 7">Belongs to the aldehyde dehydrogenase family.</text>
</comment>
<dbReference type="Pfam" id="PF00171">
    <property type="entry name" value="Aldedh"/>
    <property type="match status" value="1"/>
</dbReference>
<dbReference type="Gene3D" id="3.40.605.10">
    <property type="entry name" value="Aldehyde Dehydrogenase, Chain A, domain 1"/>
    <property type="match status" value="1"/>
</dbReference>
<dbReference type="SUPFAM" id="SSF53720">
    <property type="entry name" value="ALDH-like"/>
    <property type="match status" value="1"/>
</dbReference>
<organism evidence="9 10">
    <name type="scientific">Clostridium paridis</name>
    <dbReference type="NCBI Taxonomy" id="2803863"/>
    <lineage>
        <taxon>Bacteria</taxon>
        <taxon>Bacillati</taxon>
        <taxon>Bacillota</taxon>
        <taxon>Clostridia</taxon>
        <taxon>Eubacteriales</taxon>
        <taxon>Clostridiaceae</taxon>
        <taxon>Clostridium</taxon>
    </lineage>
</organism>
<dbReference type="PIRSF" id="PIRSF036492">
    <property type="entry name" value="ALDH"/>
    <property type="match status" value="1"/>
</dbReference>
<evidence type="ECO:0000256" key="7">
    <source>
        <dbReference type="RuleBase" id="RU003345"/>
    </source>
</evidence>
<evidence type="ECO:0000313" key="9">
    <source>
        <dbReference type="EMBL" id="MBL4934098.1"/>
    </source>
</evidence>
<dbReference type="InterPro" id="IPR015590">
    <property type="entry name" value="Aldehyde_DH_dom"/>
</dbReference>
<evidence type="ECO:0000256" key="1">
    <source>
        <dbReference type="ARBA" id="ARBA00009986"/>
    </source>
</evidence>
<dbReference type="CDD" id="cd07136">
    <property type="entry name" value="ALDH_YwdH-P39616"/>
    <property type="match status" value="1"/>
</dbReference>
<dbReference type="FunFam" id="3.40.309.10:FF:000003">
    <property type="entry name" value="Aldehyde dehydrogenase"/>
    <property type="match status" value="1"/>
</dbReference>
<name>A0A937FK95_9CLOT</name>
<proteinExistence type="inferred from homology"/>
<dbReference type="PROSITE" id="PS00070">
    <property type="entry name" value="ALDEHYDE_DEHYDR_CYS"/>
    <property type="match status" value="1"/>
</dbReference>
<evidence type="ECO:0000256" key="3">
    <source>
        <dbReference type="ARBA" id="ARBA00023027"/>
    </source>
</evidence>
<evidence type="ECO:0000313" key="10">
    <source>
        <dbReference type="Proteomes" id="UP000623681"/>
    </source>
</evidence>
<dbReference type="InterPro" id="IPR029510">
    <property type="entry name" value="Ald_DH_CS_GLU"/>
</dbReference>
<gene>
    <name evidence="9" type="ORF">JK634_20105</name>
</gene>